<proteinExistence type="predicted"/>
<protein>
    <submittedName>
        <fullName evidence="1">Uncharacterized protein</fullName>
    </submittedName>
</protein>
<dbReference type="Proteomes" id="UP000003481">
    <property type="component" value="Plasmid A14S_lp28-3"/>
</dbReference>
<keyword evidence="1" id="KW-0614">Plasmid</keyword>
<dbReference type="HOGENOM" id="CLU_2749776_0_0_12"/>
<dbReference type="AlphaFoldDB" id="C0RCG9"/>
<reference evidence="1 2" key="1">
    <citation type="journal article" date="2012" name="J. Bacteriol.">
        <title>Whole-Genome Sequences of Borrelia bissettii, Borrelia valaisiana, and Borrelia spielmanii.</title>
        <authorList>
            <person name="Schutzer S.E."/>
            <person name="Fraser-Liggett C.M."/>
            <person name="Qiu W.G."/>
            <person name="Kraiczy P."/>
            <person name="Mongodin E.F."/>
            <person name="Dunn J.J."/>
            <person name="Luft B.J."/>
            <person name="Casjens S.R."/>
        </authorList>
    </citation>
    <scope>NUCLEOTIDE SEQUENCE [LARGE SCALE GENOMIC DNA]</scope>
    <source>
        <strain evidence="1 2">A14S</strain>
        <plasmid evidence="1 2">A14S_lp28-3</plasmid>
    </source>
</reference>
<evidence type="ECO:0000313" key="1">
    <source>
        <dbReference type="EMBL" id="ACN53432.1"/>
    </source>
</evidence>
<sequence>MFSYYNFKLANLPSVTIASEPILLLYCRILIKKSLEQLVFTYQVNNNLIRLMLLQTPTKTLIYAPSPPYC</sequence>
<dbReference type="EMBL" id="CP001471">
    <property type="protein sequence ID" value="ACN53432.1"/>
    <property type="molecule type" value="Genomic_DNA"/>
</dbReference>
<name>C0RCG9_9SPIR</name>
<gene>
    <name evidence="1" type="ORF">BSPA14S_H0043</name>
</gene>
<accession>C0RCG9</accession>
<evidence type="ECO:0000313" key="2">
    <source>
        <dbReference type="Proteomes" id="UP000003481"/>
    </source>
</evidence>
<organism evidence="1 2">
    <name type="scientific">Borreliella spielmanii A14S</name>
    <dbReference type="NCBI Taxonomy" id="498742"/>
    <lineage>
        <taxon>Bacteria</taxon>
        <taxon>Pseudomonadati</taxon>
        <taxon>Spirochaetota</taxon>
        <taxon>Spirochaetia</taxon>
        <taxon>Spirochaetales</taxon>
        <taxon>Borreliaceae</taxon>
        <taxon>Borreliella</taxon>
    </lineage>
</organism>
<geneLocation type="plasmid" evidence="1 2">
    <name>A14S_lp28-3</name>
</geneLocation>